<dbReference type="InterPro" id="IPR036291">
    <property type="entry name" value="NAD(P)-bd_dom_sf"/>
</dbReference>
<evidence type="ECO:0000256" key="4">
    <source>
        <dbReference type="PIRSR" id="PIRSR000103-1"/>
    </source>
</evidence>
<feature type="active site" evidence="4">
    <location>
        <position position="171"/>
    </location>
</feature>
<dbReference type="Gene3D" id="1.10.1040.10">
    <property type="entry name" value="N-(1-d-carboxylethyl)-l-norvaline Dehydrogenase, domain 2"/>
    <property type="match status" value="1"/>
</dbReference>
<dbReference type="GO" id="GO:0051287">
    <property type="term" value="F:NAD binding"/>
    <property type="evidence" value="ECO:0007669"/>
    <property type="project" value="InterPro"/>
</dbReference>
<accession>A0AAJ6DC39</accession>
<keyword evidence="3" id="KW-0520">NAD</keyword>
<evidence type="ECO:0000259" key="6">
    <source>
        <dbReference type="Pfam" id="PF14833"/>
    </source>
</evidence>
<dbReference type="Proteomes" id="UP001224674">
    <property type="component" value="Chromosome"/>
</dbReference>
<protein>
    <submittedName>
        <fullName evidence="7">NAD(P)-binding domain-containing protein</fullName>
    </submittedName>
</protein>
<evidence type="ECO:0000256" key="3">
    <source>
        <dbReference type="ARBA" id="ARBA00023027"/>
    </source>
</evidence>
<dbReference type="InterPro" id="IPR006115">
    <property type="entry name" value="6PGDH_NADP-bd"/>
</dbReference>
<dbReference type="InterPro" id="IPR015815">
    <property type="entry name" value="HIBADH-related"/>
</dbReference>
<dbReference type="SUPFAM" id="SSF48179">
    <property type="entry name" value="6-phosphogluconate dehydrogenase C-terminal domain-like"/>
    <property type="match status" value="1"/>
</dbReference>
<evidence type="ECO:0000256" key="2">
    <source>
        <dbReference type="ARBA" id="ARBA00023002"/>
    </source>
</evidence>
<reference evidence="7 8" key="1">
    <citation type="submission" date="2023-03" db="EMBL/GenBank/DDBJ databases">
        <title>Complete genome sequences of several Auritidibacter ignavus strains isolated from ear infections.</title>
        <authorList>
            <person name="Baehr T."/>
            <person name="Baumhoegger A.M."/>
        </authorList>
    </citation>
    <scope>NUCLEOTIDE SEQUENCE [LARGE SCALE GENOMIC DNA]</scope>
    <source>
        <strain evidence="7 8">BABAE-6</strain>
    </source>
</reference>
<dbReference type="PANTHER" id="PTHR22981:SF7">
    <property type="entry name" value="3-HYDROXYISOBUTYRATE DEHYDROGENASE, MITOCHONDRIAL"/>
    <property type="match status" value="1"/>
</dbReference>
<dbReference type="InterPro" id="IPR029154">
    <property type="entry name" value="HIBADH-like_NADP-bd"/>
</dbReference>
<sequence>MVTYAWVGLGNMGSRMAQKLVEANHIVYGFDINKVARDQASRHGVRAVESLPEAVKDADAVFTMLPNGEHVRRVFASKDGIWAHAPQNAILIDSSTVDIGTSRFCHRESGQRGFSFVDAPVSGGISGAAAGTLTFMIGGDLSVARRAQRLVEPMANNVFLAGTGTKGIATKLVNNMMVHINLIANSEGSQLAEALGLDAKVFWDIISASSGMSWTQQTWYPVPGVVETSAANNNFEAGFAANLSLKDVTLALQAGEHAGLNLPGAELAQSQLKRLVDEGLGFKDCTLIVKYVQQHGRVHGYND</sequence>
<dbReference type="SUPFAM" id="SSF51735">
    <property type="entry name" value="NAD(P)-binding Rossmann-fold domains"/>
    <property type="match status" value="1"/>
</dbReference>
<name>A0AAJ6DC39_9MICC</name>
<keyword evidence="8" id="KW-1185">Reference proteome</keyword>
<dbReference type="Pfam" id="PF03446">
    <property type="entry name" value="NAD_binding_2"/>
    <property type="match status" value="1"/>
</dbReference>
<dbReference type="GO" id="GO:0016616">
    <property type="term" value="F:oxidoreductase activity, acting on the CH-OH group of donors, NAD or NADP as acceptor"/>
    <property type="evidence" value="ECO:0007669"/>
    <property type="project" value="TreeGrafter"/>
</dbReference>
<organism evidence="7 8">
    <name type="scientific">Auritidibacter ignavus</name>
    <dbReference type="NCBI Taxonomy" id="678932"/>
    <lineage>
        <taxon>Bacteria</taxon>
        <taxon>Bacillati</taxon>
        <taxon>Actinomycetota</taxon>
        <taxon>Actinomycetes</taxon>
        <taxon>Micrococcales</taxon>
        <taxon>Micrococcaceae</taxon>
        <taxon>Auritidibacter</taxon>
    </lineage>
</organism>
<feature type="domain" description="6-phosphogluconate dehydrogenase NADP-binding" evidence="5">
    <location>
        <begin position="4"/>
        <end position="162"/>
    </location>
</feature>
<dbReference type="GO" id="GO:0050661">
    <property type="term" value="F:NADP binding"/>
    <property type="evidence" value="ECO:0007669"/>
    <property type="project" value="InterPro"/>
</dbReference>
<dbReference type="PIRSF" id="PIRSF000103">
    <property type="entry name" value="HIBADH"/>
    <property type="match status" value="1"/>
</dbReference>
<comment type="similarity">
    <text evidence="1">Belongs to the HIBADH-related family.</text>
</comment>
<keyword evidence="2" id="KW-0560">Oxidoreductase</keyword>
<dbReference type="RefSeq" id="WP_122549189.1">
    <property type="nucleotide sequence ID" value="NZ_CP122566.1"/>
</dbReference>
<dbReference type="InterPro" id="IPR008927">
    <property type="entry name" value="6-PGluconate_DH-like_C_sf"/>
</dbReference>
<dbReference type="AlphaFoldDB" id="A0AAJ6DC39"/>
<evidence type="ECO:0000313" key="8">
    <source>
        <dbReference type="Proteomes" id="UP001224674"/>
    </source>
</evidence>
<dbReference type="PANTHER" id="PTHR22981">
    <property type="entry name" value="3-HYDROXYISOBUTYRATE DEHYDROGENASE-RELATED"/>
    <property type="match status" value="1"/>
</dbReference>
<dbReference type="Gene3D" id="3.40.50.720">
    <property type="entry name" value="NAD(P)-binding Rossmann-like Domain"/>
    <property type="match status" value="1"/>
</dbReference>
<evidence type="ECO:0000259" key="5">
    <source>
        <dbReference type="Pfam" id="PF03446"/>
    </source>
</evidence>
<dbReference type="Pfam" id="PF14833">
    <property type="entry name" value="NAD_binding_11"/>
    <property type="match status" value="1"/>
</dbReference>
<proteinExistence type="inferred from homology"/>
<feature type="domain" description="3-hydroxyisobutyrate dehydrogenase-like NAD-binding" evidence="6">
    <location>
        <begin position="166"/>
        <end position="291"/>
    </location>
</feature>
<gene>
    <name evidence="7" type="ORF">QDX21_10630</name>
</gene>
<dbReference type="InterPro" id="IPR013328">
    <property type="entry name" value="6PGD_dom2"/>
</dbReference>
<evidence type="ECO:0000256" key="1">
    <source>
        <dbReference type="ARBA" id="ARBA00009080"/>
    </source>
</evidence>
<evidence type="ECO:0000313" key="7">
    <source>
        <dbReference type="EMBL" id="WGH92746.1"/>
    </source>
</evidence>
<dbReference type="EMBL" id="CP122566">
    <property type="protein sequence ID" value="WGH92746.1"/>
    <property type="molecule type" value="Genomic_DNA"/>
</dbReference>